<accession>A0A699QYU7</accession>
<comment type="caution">
    <text evidence="1">The sequence shown here is derived from an EMBL/GenBank/DDBJ whole genome shotgun (WGS) entry which is preliminary data.</text>
</comment>
<proteinExistence type="predicted"/>
<protein>
    <submittedName>
        <fullName evidence="1">Uncharacterized protein</fullName>
    </submittedName>
</protein>
<dbReference type="AlphaFoldDB" id="A0A699QYU7"/>
<gene>
    <name evidence="1" type="ORF">Tci_852319</name>
</gene>
<dbReference type="EMBL" id="BKCJ011074686">
    <property type="protein sequence ID" value="GFC80349.1"/>
    <property type="molecule type" value="Genomic_DNA"/>
</dbReference>
<evidence type="ECO:0000313" key="1">
    <source>
        <dbReference type="EMBL" id="GFC80349.1"/>
    </source>
</evidence>
<organism evidence="1">
    <name type="scientific">Tanacetum cinerariifolium</name>
    <name type="common">Dalmatian daisy</name>
    <name type="synonym">Chrysanthemum cinerariifolium</name>
    <dbReference type="NCBI Taxonomy" id="118510"/>
    <lineage>
        <taxon>Eukaryota</taxon>
        <taxon>Viridiplantae</taxon>
        <taxon>Streptophyta</taxon>
        <taxon>Embryophyta</taxon>
        <taxon>Tracheophyta</taxon>
        <taxon>Spermatophyta</taxon>
        <taxon>Magnoliopsida</taxon>
        <taxon>eudicotyledons</taxon>
        <taxon>Gunneridae</taxon>
        <taxon>Pentapetalae</taxon>
        <taxon>asterids</taxon>
        <taxon>campanulids</taxon>
        <taxon>Asterales</taxon>
        <taxon>Asteraceae</taxon>
        <taxon>Asteroideae</taxon>
        <taxon>Anthemideae</taxon>
        <taxon>Anthemidinae</taxon>
        <taxon>Tanacetum</taxon>
    </lineage>
</organism>
<reference evidence="1" key="1">
    <citation type="journal article" date="2019" name="Sci. Rep.">
        <title>Draft genome of Tanacetum cinerariifolium, the natural source of mosquito coil.</title>
        <authorList>
            <person name="Yamashiro T."/>
            <person name="Shiraishi A."/>
            <person name="Satake H."/>
            <person name="Nakayama K."/>
        </authorList>
    </citation>
    <scope>NUCLEOTIDE SEQUENCE</scope>
</reference>
<name>A0A699QYU7_TANCI</name>
<sequence>HAVALTPSLPVPSLPLPLPSPLTISPTDVEAPLGYKKARIKIRALHLSTSRRTDIPEADMPPQKRVCLTTPTLGFNVRREDRPDNCRTAMLLDRETMYAREAWAGSKDKSAAIEAHVQTLEAQVATLIA</sequence>
<feature type="non-terminal residue" evidence="1">
    <location>
        <position position="1"/>
    </location>
</feature>